<dbReference type="InParanoid" id="A0A0G4EME6"/>
<organism evidence="8 9">
    <name type="scientific">Vitrella brassicaformis (strain CCMP3155)</name>
    <dbReference type="NCBI Taxonomy" id="1169540"/>
    <lineage>
        <taxon>Eukaryota</taxon>
        <taxon>Sar</taxon>
        <taxon>Alveolata</taxon>
        <taxon>Colpodellida</taxon>
        <taxon>Vitrellaceae</taxon>
        <taxon>Vitrella</taxon>
    </lineage>
</organism>
<dbReference type="Pfam" id="PF00155">
    <property type="entry name" value="Aminotran_1_2"/>
    <property type="match status" value="1"/>
</dbReference>
<comment type="similarity">
    <text evidence="2">Belongs to the class-I pyridoxal-phosphate-dependent aminotransferase family.</text>
</comment>
<comment type="subunit">
    <text evidence="3">Homodimer.</text>
</comment>
<dbReference type="InterPro" id="IPR015421">
    <property type="entry name" value="PyrdxlP-dep_Trfase_major"/>
</dbReference>
<dbReference type="PhylomeDB" id="A0A0G4EME6"/>
<dbReference type="PANTHER" id="PTHR42790">
    <property type="entry name" value="AMINOTRANSFERASE"/>
    <property type="match status" value="1"/>
</dbReference>
<accession>A0A0G4EME6</accession>
<dbReference type="STRING" id="1169540.A0A0G4EME6"/>
<reference evidence="8 9" key="1">
    <citation type="submission" date="2014-11" db="EMBL/GenBank/DDBJ databases">
        <authorList>
            <person name="Zhu J."/>
            <person name="Qi W."/>
            <person name="Song R."/>
        </authorList>
    </citation>
    <scope>NUCLEOTIDE SEQUENCE [LARGE SCALE GENOMIC DNA]</scope>
</reference>
<sequence>MPSASQFPIQSIAVTLKDGAQIELDNVEQLLQYSPTKGLPRLVEHLKLLQAREHGKDPGSFDLCVTTGSQDALTKTFEALLNPGDPILIESPTYSGSLAFLEPFGAQLVEVPTDHEGIVPSLLRDILARWSGTPRPKVLYTIPTGSNPSGATMNVERRLQLLEIAKEFDLFIIEDDPYYYLQFLPSRLPSLFCLDKDDGRVVRLDSFSKIVSAGLRLGTATGPRQLIERIELHTQATSLHTSGLSQGLLLALFDHWRRQHDGQPERGFQDHVKGVAEHYRTRRNKLVGAAKICLGETNDKVRFSLPLAGMFLWMEVCVPGVDDTTELIKSRAVDKKVLLLPGSAFYATKTAPPDTQQQKVRKSRQVRAAYSTATDQEMVEAMRRFNDILSSANASQSVSRPTGHISQA</sequence>
<dbReference type="PANTHER" id="PTHR42790:SF19">
    <property type="entry name" value="KYNURENINE_ALPHA-AMINOADIPATE AMINOTRANSFERASE, MITOCHONDRIAL"/>
    <property type="match status" value="1"/>
</dbReference>
<dbReference type="CDD" id="cd00609">
    <property type="entry name" value="AAT_like"/>
    <property type="match status" value="1"/>
</dbReference>
<proteinExistence type="inferred from homology"/>
<dbReference type="EMBL" id="CDMY01000264">
    <property type="protein sequence ID" value="CEL98170.1"/>
    <property type="molecule type" value="Genomic_DNA"/>
</dbReference>
<name>A0A0G4EME6_VITBC</name>
<evidence type="ECO:0000256" key="3">
    <source>
        <dbReference type="ARBA" id="ARBA00011738"/>
    </source>
</evidence>
<dbReference type="InterPro" id="IPR015424">
    <property type="entry name" value="PyrdxlP-dep_Trfase"/>
</dbReference>
<comment type="cofactor">
    <cofactor evidence="1">
        <name>pyridoxal 5'-phosphate</name>
        <dbReference type="ChEBI" id="CHEBI:597326"/>
    </cofactor>
</comment>
<keyword evidence="5" id="KW-0808">Transferase</keyword>
<keyword evidence="4" id="KW-0032">Aminotransferase</keyword>
<evidence type="ECO:0000256" key="5">
    <source>
        <dbReference type="ARBA" id="ARBA00022679"/>
    </source>
</evidence>
<evidence type="ECO:0000256" key="2">
    <source>
        <dbReference type="ARBA" id="ARBA00007441"/>
    </source>
</evidence>
<keyword evidence="9" id="KW-1185">Reference proteome</keyword>
<keyword evidence="6" id="KW-0663">Pyridoxal phosphate</keyword>
<dbReference type="SUPFAM" id="SSF53383">
    <property type="entry name" value="PLP-dependent transferases"/>
    <property type="match status" value="1"/>
</dbReference>
<dbReference type="FunFam" id="3.40.640.10:FF:000053">
    <property type="entry name" value="Aminotransferase, class I"/>
    <property type="match status" value="1"/>
</dbReference>
<dbReference type="Proteomes" id="UP000041254">
    <property type="component" value="Unassembled WGS sequence"/>
</dbReference>
<gene>
    <name evidence="8" type="ORF">Vbra_5149</name>
</gene>
<dbReference type="VEuPathDB" id="CryptoDB:Vbra_5149"/>
<dbReference type="InterPro" id="IPR004839">
    <property type="entry name" value="Aminotransferase_I/II_large"/>
</dbReference>
<protein>
    <recommendedName>
        <fullName evidence="7">Aminotransferase class I/classII large domain-containing protein</fullName>
    </recommendedName>
</protein>
<evidence type="ECO:0000256" key="1">
    <source>
        <dbReference type="ARBA" id="ARBA00001933"/>
    </source>
</evidence>
<evidence type="ECO:0000256" key="6">
    <source>
        <dbReference type="ARBA" id="ARBA00022898"/>
    </source>
</evidence>
<dbReference type="GO" id="GO:0008483">
    <property type="term" value="F:transaminase activity"/>
    <property type="evidence" value="ECO:0007669"/>
    <property type="project" value="UniProtKB-KW"/>
</dbReference>
<dbReference type="OrthoDB" id="691673at2759"/>
<evidence type="ECO:0000313" key="8">
    <source>
        <dbReference type="EMBL" id="CEL98170.1"/>
    </source>
</evidence>
<evidence type="ECO:0000259" key="7">
    <source>
        <dbReference type="Pfam" id="PF00155"/>
    </source>
</evidence>
<dbReference type="AlphaFoldDB" id="A0A0G4EME6"/>
<dbReference type="Gene3D" id="3.40.640.10">
    <property type="entry name" value="Type I PLP-dependent aspartate aminotransferase-like (Major domain)"/>
    <property type="match status" value="1"/>
</dbReference>
<feature type="domain" description="Aminotransferase class I/classII large" evidence="7">
    <location>
        <begin position="16"/>
        <end position="383"/>
    </location>
</feature>
<dbReference type="GO" id="GO:1901605">
    <property type="term" value="P:alpha-amino acid metabolic process"/>
    <property type="evidence" value="ECO:0007669"/>
    <property type="project" value="TreeGrafter"/>
</dbReference>
<evidence type="ECO:0000313" key="9">
    <source>
        <dbReference type="Proteomes" id="UP000041254"/>
    </source>
</evidence>
<dbReference type="GO" id="GO:0030170">
    <property type="term" value="F:pyridoxal phosphate binding"/>
    <property type="evidence" value="ECO:0007669"/>
    <property type="project" value="InterPro"/>
</dbReference>
<dbReference type="InterPro" id="IPR050859">
    <property type="entry name" value="Class-I_PLP-dep_aminotransf"/>
</dbReference>
<dbReference type="OMA" id="FMPGEPF"/>
<evidence type="ECO:0000256" key="4">
    <source>
        <dbReference type="ARBA" id="ARBA00022576"/>
    </source>
</evidence>